<sequence length="137" mass="15127">MCIYAFSVSTMEPRNVKEVMTNVGCIDTMREELLQFKRLDVWKEPVPSSCTGQFYCEDKTAKNRATVLAGSVPLHWSVPLRDDGNTRALLKFEGNVLLYVRLSCLRVLHQLAASTTCAKVMAATSVGTTQVLVSGPL</sequence>
<evidence type="ECO:0000313" key="1">
    <source>
        <dbReference type="EMBL" id="GEY15131.1"/>
    </source>
</evidence>
<feature type="non-terminal residue" evidence="1">
    <location>
        <position position="137"/>
    </location>
</feature>
<dbReference type="EMBL" id="BKCJ010155691">
    <property type="protein sequence ID" value="GEY15131.1"/>
    <property type="molecule type" value="Genomic_DNA"/>
</dbReference>
<organism evidence="1">
    <name type="scientific">Tanacetum cinerariifolium</name>
    <name type="common">Dalmatian daisy</name>
    <name type="synonym">Chrysanthemum cinerariifolium</name>
    <dbReference type="NCBI Taxonomy" id="118510"/>
    <lineage>
        <taxon>Eukaryota</taxon>
        <taxon>Viridiplantae</taxon>
        <taxon>Streptophyta</taxon>
        <taxon>Embryophyta</taxon>
        <taxon>Tracheophyta</taxon>
        <taxon>Spermatophyta</taxon>
        <taxon>Magnoliopsida</taxon>
        <taxon>eudicotyledons</taxon>
        <taxon>Gunneridae</taxon>
        <taxon>Pentapetalae</taxon>
        <taxon>asterids</taxon>
        <taxon>campanulids</taxon>
        <taxon>Asterales</taxon>
        <taxon>Asteraceae</taxon>
        <taxon>Asteroideae</taxon>
        <taxon>Anthemideae</taxon>
        <taxon>Anthemidinae</taxon>
        <taxon>Tanacetum</taxon>
    </lineage>
</organism>
<proteinExistence type="predicted"/>
<protein>
    <submittedName>
        <fullName evidence="1">DnaJ homolog subfamily C GRV2 isoform X1</fullName>
    </submittedName>
</protein>
<name>A0A699HH57_TANCI</name>
<dbReference type="AlphaFoldDB" id="A0A699HH57"/>
<comment type="caution">
    <text evidence="1">The sequence shown here is derived from an EMBL/GenBank/DDBJ whole genome shotgun (WGS) entry which is preliminary data.</text>
</comment>
<accession>A0A699HH57</accession>
<gene>
    <name evidence="1" type="ORF">Tci_387105</name>
</gene>
<reference evidence="1" key="1">
    <citation type="journal article" date="2019" name="Sci. Rep.">
        <title>Draft genome of Tanacetum cinerariifolium, the natural source of mosquito coil.</title>
        <authorList>
            <person name="Yamashiro T."/>
            <person name="Shiraishi A."/>
            <person name="Satake H."/>
            <person name="Nakayama K."/>
        </authorList>
    </citation>
    <scope>NUCLEOTIDE SEQUENCE</scope>
</reference>